<evidence type="ECO:0008006" key="4">
    <source>
        <dbReference type="Google" id="ProtNLM"/>
    </source>
</evidence>
<dbReference type="Proteomes" id="UP000198228">
    <property type="component" value="Chromosome I"/>
</dbReference>
<dbReference type="EMBL" id="LT607410">
    <property type="protein sequence ID" value="SCE69106.1"/>
    <property type="molecule type" value="Genomic_DNA"/>
</dbReference>
<sequence length="1996" mass="214512">MASSSRRHRRRNPRTCAHECTHIGPELAAARDDAVAALRSELDKLTDPIGTALESLSGEQFASLVWQVPQPGRTDFLTHLGVPPARRPTATAARMGLNKLRHWPKHQRDDAALFITHPVADRLHALWKKNAAGGEQQQEDALREALTHDPSQTNTLRLALICHSPNTWAMTVALRVGLDAALGHPDWPQTAVDDITTVCRRVESVRAQVAAAHAQQPHDNGPHDDNEIGDDETGDEPCGAQADEDAALTTPPSSGTELIPEGPNTVSGETDNLQPVSDGDAAGSGEDLAAAAADLVERQTQARLAAATLTDLLHRGEIPPLGALNPVAAFIQAADRVRDLLSGPDQTIPADATVEYLLTALSVTADLNDQRSRLADFSRLTGPDTERDRIGKAVVLATALQQMPVWGPQQQEHVTGLLSLLGLIDAAAAKDMQALPAAFASVEQHLPDNIAALRMPALGGQLQITGTNSDADGVPAAEDTAPAQDPTPAAAAPEPVREPAVVEGTAATTKALSTTGVPVVQAPPAASTPATVTPPAGEDEPADTAAGRELVRQLLGASRLSLAHHAAAACGDRHRADALRILTLADAVRSETSPTAGALRTALEGEQGGAASGDTAAQMLLLAGTVRACLVTADAGAGRIAKTIAASLHQLPALAMIADAIGTATEKRLLYSPDVLAALAPIAGAANDIAMTVEAAQSEVSRPRNLDFVRASQIADLWWAPNGVIGRILATAAADRRSELETVAEQLRLFAKRQYVDDLLNQEDAHLRSGSSRQLQGQQRRKLKEMVDRSVTAVRAWADAVRANQAAAQGPVPAHLAKLRLDVLVQWPAAEHELQNLITVAADMPWMLQAEAAQACLTSMRGSVGMLDGDKPAGPDRDPDVVVHQGLLRCAALPFTADGVPARPVTVDDVRTAANTSWEDAFTQRIAEEDYATAALIIDAVTDPTQSRAMHDRLAYAAAQTFDELTTLHREVSGDVARATRLGQLDEIASTAMNSALAAADLGRIGGPPQSSNLSEFRSRLMDVRALLPQHLQEAQKALRKRAENEVPAGPDRQQRLTSIYARIDAGDLSTAEEYLLAAVHGEAPPTAEPSDDLTRFLGLTVQVAGGLTRGMVNAIRYGKPQASLGVTNLSAAQRTTADTLQMWLDMRDIRHNKVQKSSLMAALRLAGIEFANMQPLRELSASSRRAWWDLTGVRRIGETPGVPQFSPSAGERQRIMLCWGEPDVRAMFGWIAQDPGTDLPVIVLLFAAMTPDQREELAMMCAQRSEKPVIVIDDIAMLHLALHGSGQFMATARTLLPFAAANPYAPDGLAALPLEMFFGRRSERADIIDPYGANLLYGGRQLGKTALLQEAARAFARVPTNLPIYVTLHNVIGTKVNPLTLWDKLSEKLAEEKILPPKKTRDPIKNVTTAIKAWLGENPTRRMLLLIDECDGFFDADAELGFEHVTHLRNLRDETSRRCKPVFAGLHQVQRFAHLPNQPLAGAHLGEQIAIGPLSPEPAYQLLFTPMEALGIRFASDELIHRILAYCNYQPKLLQLVGKALVSSALSRRDGGPYYLIDEKLLDQVLGSESLQQRVRQTVRLTLDLDSRYKLIALVVAYAALEHGADHTMTTSQLREECQSWWAAGFARQEPAEFRSLLDEMRDLGVLAVTAGTRWRLRSTNVLRLLGSTNEIWEELCSSQWRNTVTKLSTEQARGHLDNGLVSPCTEQQLSRIVSRTTGSTVRVIAGTPATGVDRVRDLLEHSRKGFGARFDLTVPNGPQAYGKALRGGEAGGRHHVVLSQLLAAKPDTVAESIAKAMQVQPTAGTTRTVAVLVDVNTPGILDLLTGSDFAVSNDDVITLRRATDIGLRGWLSDNELMKTFTDATSQAELMTATGGWPLLLDLAAAKAREYTSTHKVCDQVTAYLTAAEGAAEFIEATGLRTDSDAGDSFQGLIDYAGPVTSDELVELCAVTCSDPVRTARILQILDVVDQSDVDGRWTPEPVTAAAWRRLHAPA</sequence>
<feature type="region of interest" description="Disordered" evidence="1">
    <location>
        <begin position="208"/>
        <end position="284"/>
    </location>
</feature>
<protein>
    <recommendedName>
        <fullName evidence="4">AAA domain-containing protein</fullName>
    </recommendedName>
</protein>
<name>A0A1C4UBR4_9ACTN</name>
<dbReference type="Gene3D" id="3.40.50.300">
    <property type="entry name" value="P-loop containing nucleotide triphosphate hydrolases"/>
    <property type="match status" value="1"/>
</dbReference>
<evidence type="ECO:0000256" key="1">
    <source>
        <dbReference type="SAM" id="MobiDB-lite"/>
    </source>
</evidence>
<proteinExistence type="predicted"/>
<accession>A0A1C4UBR4</accession>
<reference evidence="2 3" key="1">
    <citation type="submission" date="2016-06" db="EMBL/GenBank/DDBJ databases">
        <authorList>
            <person name="Kjaerup R.B."/>
            <person name="Dalgaard T.S."/>
            <person name="Juul-Madsen H.R."/>
        </authorList>
    </citation>
    <scope>NUCLEOTIDE SEQUENCE [LARGE SCALE GENOMIC DNA]</scope>
    <source>
        <strain evidence="2 3">DSM 43821</strain>
    </source>
</reference>
<dbReference type="RefSeq" id="WP_157745751.1">
    <property type="nucleotide sequence ID" value="NZ_LT607410.1"/>
</dbReference>
<organism evidence="2 3">
    <name type="scientific">Micromonospora purpureochromogenes</name>
    <dbReference type="NCBI Taxonomy" id="47872"/>
    <lineage>
        <taxon>Bacteria</taxon>
        <taxon>Bacillati</taxon>
        <taxon>Actinomycetota</taxon>
        <taxon>Actinomycetes</taxon>
        <taxon>Micromonosporales</taxon>
        <taxon>Micromonosporaceae</taxon>
        <taxon>Micromonospora</taxon>
    </lineage>
</organism>
<feature type="compositionally biased region" description="Low complexity" evidence="1">
    <location>
        <begin position="514"/>
        <end position="536"/>
    </location>
</feature>
<evidence type="ECO:0000313" key="3">
    <source>
        <dbReference type="Proteomes" id="UP000198228"/>
    </source>
</evidence>
<dbReference type="SUPFAM" id="SSF52540">
    <property type="entry name" value="P-loop containing nucleoside triphosphate hydrolases"/>
    <property type="match status" value="1"/>
</dbReference>
<feature type="compositionally biased region" description="Polar residues" evidence="1">
    <location>
        <begin position="264"/>
        <end position="275"/>
    </location>
</feature>
<feature type="region of interest" description="Disordered" evidence="1">
    <location>
        <begin position="463"/>
        <end position="543"/>
    </location>
</feature>
<dbReference type="InterPro" id="IPR027417">
    <property type="entry name" value="P-loop_NTPase"/>
</dbReference>
<feature type="compositionally biased region" description="Low complexity" evidence="1">
    <location>
        <begin position="475"/>
        <end position="503"/>
    </location>
</feature>
<evidence type="ECO:0000313" key="2">
    <source>
        <dbReference type="EMBL" id="SCE69106.1"/>
    </source>
</evidence>
<gene>
    <name evidence="2" type="ORF">GA0074696_0256</name>
</gene>